<proteinExistence type="predicted"/>
<evidence type="ECO:0000256" key="1">
    <source>
        <dbReference type="SAM" id="MobiDB-lite"/>
    </source>
</evidence>
<dbReference type="EMBL" id="JBFTWV010000072">
    <property type="protein sequence ID" value="KAL2788887.1"/>
    <property type="molecule type" value="Genomic_DNA"/>
</dbReference>
<sequence>MHSSTKALAQVDLEGVDDDDDDDDDDGADLHKTTLLASFEAKVLQRLSELKQRQKTVKDGTCARMSVLVQLQQSHHEAGGLEEVVLYSQAGQRNAHGLSTTKQDKPRTVPELDIPWIASQALRSPYDLLGPLARTARYSSTAARAAAVPSFVLEQSSTGGLYDTSDEDRAYQRTRIDEELVKELPDSTDETSVSSAAILLLCTDGALITKDSHSITAVFEAKRGLRTKGVEAKAIEVQEAAELVGWLLDDRAAWFPNLNALMISQDRHQMFVTFAPVTREHVDTTAEWRGNDLGLVHASRTDHSISS</sequence>
<comment type="caution">
    <text evidence="2">The sequence shown here is derived from an EMBL/GenBank/DDBJ whole genome shotgun (WGS) entry which is preliminary data.</text>
</comment>
<accession>A0ABR4G048</accession>
<feature type="region of interest" description="Disordered" evidence="1">
    <location>
        <begin position="1"/>
        <end position="29"/>
    </location>
</feature>
<keyword evidence="3" id="KW-1185">Reference proteome</keyword>
<protein>
    <submittedName>
        <fullName evidence="2">Uncharacterized protein</fullName>
    </submittedName>
</protein>
<evidence type="ECO:0000313" key="3">
    <source>
        <dbReference type="Proteomes" id="UP001610563"/>
    </source>
</evidence>
<dbReference type="Proteomes" id="UP001610563">
    <property type="component" value="Unassembled WGS sequence"/>
</dbReference>
<evidence type="ECO:0000313" key="2">
    <source>
        <dbReference type="EMBL" id="KAL2788887.1"/>
    </source>
</evidence>
<gene>
    <name evidence="2" type="ORF">BJX66DRAFT_339821</name>
</gene>
<organism evidence="2 3">
    <name type="scientific">Aspergillus keveii</name>
    <dbReference type="NCBI Taxonomy" id="714993"/>
    <lineage>
        <taxon>Eukaryota</taxon>
        <taxon>Fungi</taxon>
        <taxon>Dikarya</taxon>
        <taxon>Ascomycota</taxon>
        <taxon>Pezizomycotina</taxon>
        <taxon>Eurotiomycetes</taxon>
        <taxon>Eurotiomycetidae</taxon>
        <taxon>Eurotiales</taxon>
        <taxon>Aspergillaceae</taxon>
        <taxon>Aspergillus</taxon>
        <taxon>Aspergillus subgen. Nidulantes</taxon>
    </lineage>
</organism>
<reference evidence="2 3" key="1">
    <citation type="submission" date="2024-07" db="EMBL/GenBank/DDBJ databases">
        <title>Section-level genome sequencing and comparative genomics of Aspergillus sections Usti and Cavernicolus.</title>
        <authorList>
            <consortium name="Lawrence Berkeley National Laboratory"/>
            <person name="Nybo J.L."/>
            <person name="Vesth T.C."/>
            <person name="Theobald S."/>
            <person name="Frisvad J.C."/>
            <person name="Larsen T.O."/>
            <person name="Kjaerboelling I."/>
            <person name="Rothschild-Mancinelli K."/>
            <person name="Lyhne E.K."/>
            <person name="Kogle M.E."/>
            <person name="Barry K."/>
            <person name="Clum A."/>
            <person name="Na H."/>
            <person name="Ledsgaard L."/>
            <person name="Lin J."/>
            <person name="Lipzen A."/>
            <person name="Kuo A."/>
            <person name="Riley R."/>
            <person name="Mondo S."/>
            <person name="Labutti K."/>
            <person name="Haridas S."/>
            <person name="Pangalinan J."/>
            <person name="Salamov A.A."/>
            <person name="Simmons B.A."/>
            <person name="Magnuson J.K."/>
            <person name="Chen J."/>
            <person name="Drula E."/>
            <person name="Henrissat B."/>
            <person name="Wiebenga A."/>
            <person name="Lubbers R.J."/>
            <person name="Gomes A.C."/>
            <person name="Makela M.R."/>
            <person name="Stajich J."/>
            <person name="Grigoriev I.V."/>
            <person name="Mortensen U.H."/>
            <person name="De Vries R.P."/>
            <person name="Baker S.E."/>
            <person name="Andersen M.R."/>
        </authorList>
    </citation>
    <scope>NUCLEOTIDE SEQUENCE [LARGE SCALE GENOMIC DNA]</scope>
    <source>
        <strain evidence="2 3">CBS 209.92</strain>
    </source>
</reference>
<feature type="compositionally biased region" description="Acidic residues" evidence="1">
    <location>
        <begin position="14"/>
        <end position="27"/>
    </location>
</feature>
<name>A0ABR4G048_9EURO</name>